<accession>A0AAD8JS87</accession>
<evidence type="ECO:0000259" key="3">
    <source>
        <dbReference type="Pfam" id="PF00676"/>
    </source>
</evidence>
<sequence length="196" mass="22422">MTIDLLSNHKAKNVEDKERSKEKRGDFHAALNFAAVMDAPVVFFCRNNGWAISTPVTQQFRSDGIVVKGQAYGISSIRVDGNDALAIYNVVRNARQIAINEQRPILIEAMTYRVSHHSTSDDSTKYRSTDEIEHWKTMHSPVKQAIDEAEREEMPPLGDMFTDVYDELPLNLMEQETSLRETIQRHPKDFPKNMTI</sequence>
<keyword evidence="5" id="KW-1185">Reference proteome</keyword>
<dbReference type="InterPro" id="IPR050771">
    <property type="entry name" value="Alpha-ketoacid_DH_E1_comp"/>
</dbReference>
<dbReference type="PANTHER" id="PTHR43380:SF11">
    <property type="entry name" value="2-OXOISOVALERATE DEHYDROGENASE SUBUNIT ALPHA 2, MITOCHONDRIAL"/>
    <property type="match status" value="1"/>
</dbReference>
<dbReference type="GO" id="GO:0016624">
    <property type="term" value="F:oxidoreductase activity, acting on the aldehyde or oxo group of donors, disulfide as acceptor"/>
    <property type="evidence" value="ECO:0007669"/>
    <property type="project" value="InterPro"/>
</dbReference>
<feature type="region of interest" description="Disordered" evidence="2">
    <location>
        <begin position="1"/>
        <end position="21"/>
    </location>
</feature>
<dbReference type="InterPro" id="IPR029061">
    <property type="entry name" value="THDP-binding"/>
</dbReference>
<dbReference type="Proteomes" id="UP001229421">
    <property type="component" value="Unassembled WGS sequence"/>
</dbReference>
<dbReference type="AlphaFoldDB" id="A0AAD8JS87"/>
<evidence type="ECO:0000256" key="2">
    <source>
        <dbReference type="SAM" id="MobiDB-lite"/>
    </source>
</evidence>
<evidence type="ECO:0000256" key="1">
    <source>
        <dbReference type="ARBA" id="ARBA00023002"/>
    </source>
</evidence>
<dbReference type="Pfam" id="PF00676">
    <property type="entry name" value="E1_dh"/>
    <property type="match status" value="1"/>
</dbReference>
<feature type="domain" description="Dehydrogenase E1 component" evidence="3">
    <location>
        <begin position="24"/>
        <end position="143"/>
    </location>
</feature>
<evidence type="ECO:0000313" key="5">
    <source>
        <dbReference type="Proteomes" id="UP001229421"/>
    </source>
</evidence>
<name>A0AAD8JS87_TARER</name>
<gene>
    <name evidence="4" type="ORF">QVD17_38494</name>
</gene>
<dbReference type="PANTHER" id="PTHR43380">
    <property type="entry name" value="2-OXOISOVALERATE DEHYDROGENASE SUBUNIT ALPHA, MITOCHONDRIAL"/>
    <property type="match status" value="1"/>
</dbReference>
<evidence type="ECO:0000313" key="4">
    <source>
        <dbReference type="EMBL" id="KAK1406885.1"/>
    </source>
</evidence>
<dbReference type="SUPFAM" id="SSF52518">
    <property type="entry name" value="Thiamin diphosphate-binding fold (THDP-binding)"/>
    <property type="match status" value="1"/>
</dbReference>
<dbReference type="GO" id="GO:0009083">
    <property type="term" value="P:branched-chain amino acid catabolic process"/>
    <property type="evidence" value="ECO:0007669"/>
    <property type="project" value="TreeGrafter"/>
</dbReference>
<comment type="caution">
    <text evidence="4">The sequence shown here is derived from an EMBL/GenBank/DDBJ whole genome shotgun (WGS) entry which is preliminary data.</text>
</comment>
<protein>
    <recommendedName>
        <fullName evidence="3">Dehydrogenase E1 component domain-containing protein</fullName>
    </recommendedName>
</protein>
<dbReference type="Gene3D" id="3.40.50.970">
    <property type="match status" value="1"/>
</dbReference>
<organism evidence="4 5">
    <name type="scientific">Tagetes erecta</name>
    <name type="common">African marigold</name>
    <dbReference type="NCBI Taxonomy" id="13708"/>
    <lineage>
        <taxon>Eukaryota</taxon>
        <taxon>Viridiplantae</taxon>
        <taxon>Streptophyta</taxon>
        <taxon>Embryophyta</taxon>
        <taxon>Tracheophyta</taxon>
        <taxon>Spermatophyta</taxon>
        <taxon>Magnoliopsida</taxon>
        <taxon>eudicotyledons</taxon>
        <taxon>Gunneridae</taxon>
        <taxon>Pentapetalae</taxon>
        <taxon>asterids</taxon>
        <taxon>campanulids</taxon>
        <taxon>Asterales</taxon>
        <taxon>Asteraceae</taxon>
        <taxon>Asteroideae</taxon>
        <taxon>Heliantheae alliance</taxon>
        <taxon>Tageteae</taxon>
        <taxon>Tagetes</taxon>
    </lineage>
</organism>
<proteinExistence type="predicted"/>
<keyword evidence="1" id="KW-0560">Oxidoreductase</keyword>
<feature type="compositionally biased region" description="Basic and acidic residues" evidence="2">
    <location>
        <begin position="12"/>
        <end position="21"/>
    </location>
</feature>
<reference evidence="4" key="1">
    <citation type="journal article" date="2023" name="bioRxiv">
        <title>Improved chromosome-level genome assembly for marigold (Tagetes erecta).</title>
        <authorList>
            <person name="Jiang F."/>
            <person name="Yuan L."/>
            <person name="Wang S."/>
            <person name="Wang H."/>
            <person name="Xu D."/>
            <person name="Wang A."/>
            <person name="Fan W."/>
        </authorList>
    </citation>
    <scope>NUCLEOTIDE SEQUENCE</scope>
    <source>
        <strain evidence="4">WSJ</strain>
        <tissue evidence="4">Leaf</tissue>
    </source>
</reference>
<dbReference type="EMBL" id="JAUHHV010000011">
    <property type="protein sequence ID" value="KAK1406885.1"/>
    <property type="molecule type" value="Genomic_DNA"/>
</dbReference>
<dbReference type="InterPro" id="IPR001017">
    <property type="entry name" value="DH_E1"/>
</dbReference>